<reference evidence="9 10" key="1">
    <citation type="submission" date="2024-03" db="EMBL/GenBank/DDBJ databases">
        <title>The Acrasis kona genome and developmental transcriptomes reveal deep origins of eukaryotic multicellular pathways.</title>
        <authorList>
            <person name="Sheikh S."/>
            <person name="Fu C.-J."/>
            <person name="Brown M.W."/>
            <person name="Baldauf S.L."/>
        </authorList>
    </citation>
    <scope>NUCLEOTIDE SEQUENCE [LARGE SCALE GENOMIC DNA]</scope>
    <source>
        <strain evidence="9 10">ATCC MYA-3509</strain>
    </source>
</reference>
<dbReference type="InterPro" id="IPR039753">
    <property type="entry name" value="RG7MT1"/>
</dbReference>
<keyword evidence="3" id="KW-0808">Transferase</keyword>
<keyword evidence="10" id="KW-1185">Reference proteome</keyword>
<dbReference type="EMBL" id="JAOPGA020001071">
    <property type="protein sequence ID" value="KAL0484802.1"/>
    <property type="molecule type" value="Genomic_DNA"/>
</dbReference>
<dbReference type="Gene3D" id="3.40.50.150">
    <property type="entry name" value="Vaccinia Virus protein VP39"/>
    <property type="match status" value="1"/>
</dbReference>
<evidence type="ECO:0000313" key="10">
    <source>
        <dbReference type="Proteomes" id="UP001431209"/>
    </source>
</evidence>
<evidence type="ECO:0000259" key="8">
    <source>
        <dbReference type="PROSITE" id="PS51562"/>
    </source>
</evidence>
<evidence type="ECO:0000256" key="3">
    <source>
        <dbReference type="ARBA" id="ARBA00022679"/>
    </source>
</evidence>
<dbReference type="PROSITE" id="PS51562">
    <property type="entry name" value="RNA_CAP0_MT"/>
    <property type="match status" value="1"/>
</dbReference>
<evidence type="ECO:0000256" key="1">
    <source>
        <dbReference type="ARBA" id="ARBA00011926"/>
    </source>
</evidence>
<dbReference type="Proteomes" id="UP001431209">
    <property type="component" value="Unassembled WGS sequence"/>
</dbReference>
<evidence type="ECO:0000256" key="7">
    <source>
        <dbReference type="ARBA" id="ARBA00044712"/>
    </source>
</evidence>
<sequence>MLKTNAVQFRGIENWVKEILSAQLIEKDQSVCELYSRGSDIGKWQRCGCAHYYVVEPNEDFKNEAVKKWTEKKKPFKSAKFLCLNPCTSDFTRPIKDAVSDSMDKIFPFGGMACFGSNIERSFSSEESAKTFFSNCASITKPGGYFFGYMLDSSVAWTRAQKLLSQMSEQAQSQQSKITVKGELYQLVLDRNFENYTLSVDGEKDFQSGVLIKFPVLSRIAKEYGFDVISLANWHEFFEDFKNVYWEQLEGYQVKGVVSAKEMELVGLMAIFILQRKNK</sequence>
<comment type="caution">
    <text evidence="9">The sequence shown here is derived from an EMBL/GenBank/DDBJ whole genome shotgun (WGS) entry which is preliminary data.</text>
</comment>
<dbReference type="GO" id="GO:0005634">
    <property type="term" value="C:nucleus"/>
    <property type="evidence" value="ECO:0007669"/>
    <property type="project" value="TreeGrafter"/>
</dbReference>
<keyword evidence="6" id="KW-0506">mRNA capping</keyword>
<feature type="domain" description="MRNA cap 0 methyltransferase" evidence="8">
    <location>
        <begin position="4"/>
        <end position="277"/>
    </location>
</feature>
<keyword evidence="2" id="KW-0489">Methyltransferase</keyword>
<keyword evidence="6" id="KW-0507">mRNA processing</keyword>
<dbReference type="GO" id="GO:0004482">
    <property type="term" value="F:mRNA 5'-cap (guanine-N7-)-methyltransferase activity"/>
    <property type="evidence" value="ECO:0007669"/>
    <property type="project" value="UniProtKB-EC"/>
</dbReference>
<accession>A0AAW2Z4S9</accession>
<evidence type="ECO:0000256" key="2">
    <source>
        <dbReference type="ARBA" id="ARBA00022603"/>
    </source>
</evidence>
<comment type="catalytic activity">
    <reaction evidence="7">
        <text>a 5'-end (5'-triphosphoguanosine)-ribonucleoside in mRNA + S-adenosyl-L-methionine = a 5'-end (N(7)-methyl 5'-triphosphoguanosine)-ribonucleoside in mRNA + S-adenosyl-L-homocysteine</text>
        <dbReference type="Rhea" id="RHEA:67008"/>
        <dbReference type="Rhea" id="RHEA-COMP:17166"/>
        <dbReference type="Rhea" id="RHEA-COMP:17167"/>
        <dbReference type="ChEBI" id="CHEBI:57856"/>
        <dbReference type="ChEBI" id="CHEBI:59789"/>
        <dbReference type="ChEBI" id="CHEBI:156461"/>
        <dbReference type="ChEBI" id="CHEBI:167617"/>
        <dbReference type="EC" id="2.1.1.56"/>
    </reaction>
</comment>
<evidence type="ECO:0000256" key="5">
    <source>
        <dbReference type="ARBA" id="ARBA00022884"/>
    </source>
</evidence>
<protein>
    <recommendedName>
        <fullName evidence="1">mRNA (guanine-N(7))-methyltransferase</fullName>
        <ecNumber evidence="1">2.1.1.56</ecNumber>
    </recommendedName>
</protein>
<evidence type="ECO:0000256" key="4">
    <source>
        <dbReference type="ARBA" id="ARBA00022691"/>
    </source>
</evidence>
<dbReference type="InterPro" id="IPR004971">
    <property type="entry name" value="mRNA_G-N7_MeTrfase_dom"/>
</dbReference>
<dbReference type="PANTHER" id="PTHR12189">
    <property type="entry name" value="MRNA GUANINE-7- METHYLTRANSFERASE"/>
    <property type="match status" value="1"/>
</dbReference>
<dbReference type="SUPFAM" id="SSF53335">
    <property type="entry name" value="S-adenosyl-L-methionine-dependent methyltransferases"/>
    <property type="match status" value="1"/>
</dbReference>
<gene>
    <name evidence="9" type="ORF">AKO1_003664</name>
</gene>
<keyword evidence="5" id="KW-0694">RNA-binding</keyword>
<organism evidence="9 10">
    <name type="scientific">Acrasis kona</name>
    <dbReference type="NCBI Taxonomy" id="1008807"/>
    <lineage>
        <taxon>Eukaryota</taxon>
        <taxon>Discoba</taxon>
        <taxon>Heterolobosea</taxon>
        <taxon>Tetramitia</taxon>
        <taxon>Eutetramitia</taxon>
        <taxon>Acrasidae</taxon>
        <taxon>Acrasis</taxon>
    </lineage>
</organism>
<evidence type="ECO:0000313" key="9">
    <source>
        <dbReference type="EMBL" id="KAL0484802.1"/>
    </source>
</evidence>
<dbReference type="EC" id="2.1.1.56" evidence="1"/>
<dbReference type="GO" id="GO:0003723">
    <property type="term" value="F:RNA binding"/>
    <property type="evidence" value="ECO:0007669"/>
    <property type="project" value="UniProtKB-KW"/>
</dbReference>
<dbReference type="AlphaFoldDB" id="A0AAW2Z4S9"/>
<name>A0AAW2Z4S9_9EUKA</name>
<keyword evidence="4" id="KW-0949">S-adenosyl-L-methionine</keyword>
<dbReference type="InterPro" id="IPR029063">
    <property type="entry name" value="SAM-dependent_MTases_sf"/>
</dbReference>
<proteinExistence type="predicted"/>
<evidence type="ECO:0000256" key="6">
    <source>
        <dbReference type="ARBA" id="ARBA00023042"/>
    </source>
</evidence>
<dbReference type="Pfam" id="PF03291">
    <property type="entry name" value="mRNA_G-N7_MeTrfase"/>
    <property type="match status" value="1"/>
</dbReference>
<dbReference type="PANTHER" id="PTHR12189:SF3">
    <property type="entry name" value="MRNA (GUANINE-N(7))-METHYLTRANSFERASE"/>
    <property type="match status" value="1"/>
</dbReference>